<name>A0ABU9CN33_9BURK</name>
<dbReference type="PIRSF" id="PIRSF000027">
    <property type="entry name" value="Cytc_c_prime"/>
    <property type="match status" value="1"/>
</dbReference>
<evidence type="ECO:0000256" key="5">
    <source>
        <dbReference type="ARBA" id="ARBA00023004"/>
    </source>
</evidence>
<keyword evidence="3" id="KW-0479">Metal-binding</keyword>
<keyword evidence="2" id="KW-0349">Heme</keyword>
<reference evidence="7 8" key="1">
    <citation type="submission" date="2024-04" db="EMBL/GenBank/DDBJ databases">
        <title>Novel species of the genus Ideonella isolated from streams.</title>
        <authorList>
            <person name="Lu H."/>
        </authorList>
    </citation>
    <scope>NUCLEOTIDE SEQUENCE [LARGE SCALE GENOMIC DNA]</scope>
    <source>
        <strain evidence="7 8">DXS22W</strain>
    </source>
</reference>
<evidence type="ECO:0000256" key="2">
    <source>
        <dbReference type="ARBA" id="ARBA00022617"/>
    </source>
</evidence>
<protein>
    <submittedName>
        <fullName evidence="7">Cytochrome c</fullName>
    </submittedName>
</protein>
<keyword evidence="5" id="KW-0408">Iron</keyword>
<gene>
    <name evidence="7" type="ORF">AACH10_23450</name>
</gene>
<keyword evidence="6" id="KW-0732">Signal</keyword>
<evidence type="ECO:0000313" key="8">
    <source>
        <dbReference type="Proteomes" id="UP001365405"/>
    </source>
</evidence>
<evidence type="ECO:0000256" key="1">
    <source>
        <dbReference type="ARBA" id="ARBA00022448"/>
    </source>
</evidence>
<sequence length="155" mass="16262">MKHLLLAPVAALALLTSLPAAAQFQKPEDAIKYRQGAFTVMASHFGRIAAMAQGKVPFDAKAAAFNANIVNDLAALPFTAFGEGTDKGLPNRAKPEIWKEAAKFKSAGDKMVAEIGKLDAAAKTGNLDAIKAAVGGVGQSCKACHDDFRAEKYSN</sequence>
<dbReference type="InterPro" id="IPR010980">
    <property type="entry name" value="Cyt_c/b562"/>
</dbReference>
<keyword evidence="1" id="KW-0813">Transport</keyword>
<feature type="signal peptide" evidence="6">
    <location>
        <begin position="1"/>
        <end position="22"/>
    </location>
</feature>
<dbReference type="PRINTS" id="PR00608">
    <property type="entry name" value="CYTCHROMECII"/>
</dbReference>
<dbReference type="InterPro" id="IPR015984">
    <property type="entry name" value="Cyt_c_prime_subgr"/>
</dbReference>
<feature type="chain" id="PRO_5047496506" evidence="6">
    <location>
        <begin position="23"/>
        <end position="155"/>
    </location>
</feature>
<dbReference type="PROSITE" id="PS51009">
    <property type="entry name" value="CYTCII"/>
    <property type="match status" value="1"/>
</dbReference>
<evidence type="ECO:0000256" key="4">
    <source>
        <dbReference type="ARBA" id="ARBA00022982"/>
    </source>
</evidence>
<dbReference type="Gene3D" id="1.20.120.10">
    <property type="entry name" value="Cytochrome c/b562"/>
    <property type="match status" value="1"/>
</dbReference>
<dbReference type="RefSeq" id="WP_341412973.1">
    <property type="nucleotide sequence ID" value="NZ_JBBUTH010000011.1"/>
</dbReference>
<keyword evidence="4" id="KW-0249">Electron transport</keyword>
<dbReference type="EMBL" id="JBBUTH010000011">
    <property type="protein sequence ID" value="MEK8053231.1"/>
    <property type="molecule type" value="Genomic_DNA"/>
</dbReference>
<evidence type="ECO:0000313" key="7">
    <source>
        <dbReference type="EMBL" id="MEK8053231.1"/>
    </source>
</evidence>
<organism evidence="7 8">
    <name type="scientific">Pseudaquabacterium inlustre</name>
    <dbReference type="NCBI Taxonomy" id="2984192"/>
    <lineage>
        <taxon>Bacteria</taxon>
        <taxon>Pseudomonadati</taxon>
        <taxon>Pseudomonadota</taxon>
        <taxon>Betaproteobacteria</taxon>
        <taxon>Burkholderiales</taxon>
        <taxon>Sphaerotilaceae</taxon>
        <taxon>Pseudaquabacterium</taxon>
    </lineage>
</organism>
<keyword evidence="8" id="KW-1185">Reference proteome</keyword>
<dbReference type="SUPFAM" id="SSF47175">
    <property type="entry name" value="Cytochromes"/>
    <property type="match status" value="1"/>
</dbReference>
<dbReference type="InterPro" id="IPR002321">
    <property type="entry name" value="Cyt_c_II"/>
</dbReference>
<accession>A0ABU9CN33</accession>
<evidence type="ECO:0000256" key="6">
    <source>
        <dbReference type="SAM" id="SignalP"/>
    </source>
</evidence>
<proteinExistence type="predicted"/>
<dbReference type="Pfam" id="PF01322">
    <property type="entry name" value="Cytochrom_C_2"/>
    <property type="match status" value="1"/>
</dbReference>
<comment type="caution">
    <text evidence="7">The sequence shown here is derived from an EMBL/GenBank/DDBJ whole genome shotgun (WGS) entry which is preliminary data.</text>
</comment>
<dbReference type="InterPro" id="IPR012127">
    <property type="entry name" value="Cyt_c_prime"/>
</dbReference>
<evidence type="ECO:0000256" key="3">
    <source>
        <dbReference type="ARBA" id="ARBA00022723"/>
    </source>
</evidence>
<dbReference type="Proteomes" id="UP001365405">
    <property type="component" value="Unassembled WGS sequence"/>
</dbReference>